<comment type="caution">
    <text evidence="4">The sequence shown here is derived from an EMBL/GenBank/DDBJ whole genome shotgun (WGS) entry which is preliminary data.</text>
</comment>
<dbReference type="Gene3D" id="3.40.50.720">
    <property type="entry name" value="NAD(P)-binding Rossmann-like Domain"/>
    <property type="match status" value="1"/>
</dbReference>
<accession>K2RZW5</accession>
<dbReference type="VEuPathDB" id="FungiDB:MPH_07214"/>
<dbReference type="Proteomes" id="UP000007129">
    <property type="component" value="Unassembled WGS sequence"/>
</dbReference>
<dbReference type="AlphaFoldDB" id="K2RZW5"/>
<dbReference type="InterPro" id="IPR002347">
    <property type="entry name" value="SDR_fam"/>
</dbReference>
<keyword evidence="2" id="KW-0521">NADP</keyword>
<evidence type="ECO:0000313" key="5">
    <source>
        <dbReference type="Proteomes" id="UP000007129"/>
    </source>
</evidence>
<dbReference type="PANTHER" id="PTHR48107:SF7">
    <property type="entry name" value="RE15974P"/>
    <property type="match status" value="1"/>
</dbReference>
<evidence type="ECO:0000313" key="4">
    <source>
        <dbReference type="EMBL" id="EKG15779.1"/>
    </source>
</evidence>
<dbReference type="PRINTS" id="PR00081">
    <property type="entry name" value="GDHRDH"/>
</dbReference>
<dbReference type="PROSITE" id="PS00061">
    <property type="entry name" value="ADH_SHORT"/>
    <property type="match status" value="1"/>
</dbReference>
<dbReference type="HOGENOM" id="CLU_010194_1_3_1"/>
<organism evidence="4 5">
    <name type="scientific">Macrophomina phaseolina (strain MS6)</name>
    <name type="common">Charcoal rot fungus</name>
    <dbReference type="NCBI Taxonomy" id="1126212"/>
    <lineage>
        <taxon>Eukaryota</taxon>
        <taxon>Fungi</taxon>
        <taxon>Dikarya</taxon>
        <taxon>Ascomycota</taxon>
        <taxon>Pezizomycotina</taxon>
        <taxon>Dothideomycetes</taxon>
        <taxon>Dothideomycetes incertae sedis</taxon>
        <taxon>Botryosphaeriales</taxon>
        <taxon>Botryosphaeriaceae</taxon>
        <taxon>Macrophomina</taxon>
    </lineage>
</organism>
<dbReference type="EMBL" id="AHHD01000293">
    <property type="protein sequence ID" value="EKG15779.1"/>
    <property type="molecule type" value="Genomic_DNA"/>
</dbReference>
<dbReference type="InParanoid" id="K2RZW5"/>
<evidence type="ECO:0000256" key="3">
    <source>
        <dbReference type="ARBA" id="ARBA00023002"/>
    </source>
</evidence>
<dbReference type="GO" id="GO:0016614">
    <property type="term" value="F:oxidoreductase activity, acting on CH-OH group of donors"/>
    <property type="evidence" value="ECO:0007669"/>
    <property type="project" value="UniProtKB-ARBA"/>
</dbReference>
<reference evidence="4 5" key="1">
    <citation type="journal article" date="2012" name="BMC Genomics">
        <title>Tools to kill: Genome of one of the most destructive plant pathogenic fungi Macrophomina phaseolina.</title>
        <authorList>
            <person name="Islam M.S."/>
            <person name="Haque M.S."/>
            <person name="Islam M.M."/>
            <person name="Emdad E.M."/>
            <person name="Halim A."/>
            <person name="Hossen Q.M.M."/>
            <person name="Hossain M.Z."/>
            <person name="Ahmed B."/>
            <person name="Rahim S."/>
            <person name="Rahman M.S."/>
            <person name="Alam M.M."/>
            <person name="Hou S."/>
            <person name="Wan X."/>
            <person name="Saito J.A."/>
            <person name="Alam M."/>
        </authorList>
    </citation>
    <scope>NUCLEOTIDE SEQUENCE [LARGE SCALE GENOMIC DNA]</scope>
    <source>
        <strain evidence="4 5">MS6</strain>
    </source>
</reference>
<gene>
    <name evidence="4" type="ORF">MPH_07214</name>
</gene>
<sequence length="286" mass="29676">MSAPANGLEGKVAVLTGAAKGIGRATALRLASLGASVVINYATSAAAAEELVRQIGSARALAVQADAGSVSEMEQLVNQTIEKFGKIDILIPNAASLPMCDLAGTSEETFDKTLQLNVKGPYFLCQFSLSLAIIQKAAPHMPSGAHIVFLSTSVVHHSGAMPNYLLYATTKGAIEQMMRLMAKDLGRKGIFVNAVAPGPTGTDLFYEGKSEQLVTVQPTRRAGRGEVIAFVSGSSWVSGQVLKVNGAGSVPWSGAAMGSAVSGESSSCRKPTSSCWADEKLIESSV</sequence>
<dbReference type="OrthoDB" id="47007at2759"/>
<dbReference type="STRING" id="1126212.K2RZW5"/>
<dbReference type="InterPro" id="IPR036291">
    <property type="entry name" value="NAD(P)-bd_dom_sf"/>
</dbReference>
<dbReference type="Pfam" id="PF13561">
    <property type="entry name" value="adh_short_C2"/>
    <property type="match status" value="1"/>
</dbReference>
<dbReference type="eggNOG" id="KOG0725">
    <property type="taxonomic scope" value="Eukaryota"/>
</dbReference>
<dbReference type="PANTHER" id="PTHR48107">
    <property type="entry name" value="NADPH-DEPENDENT ALDEHYDE REDUCTASE-LIKE PROTEIN, CHLOROPLASTIC-RELATED"/>
    <property type="match status" value="1"/>
</dbReference>
<comment type="similarity">
    <text evidence="1">Belongs to the short-chain dehydrogenases/reductases (SDR) family.</text>
</comment>
<protein>
    <submittedName>
        <fullName evidence="4">Short-chain dehydrogenase/reductase SDR</fullName>
    </submittedName>
</protein>
<keyword evidence="3" id="KW-0560">Oxidoreductase</keyword>
<proteinExistence type="inferred from homology"/>
<evidence type="ECO:0000256" key="1">
    <source>
        <dbReference type="ARBA" id="ARBA00006484"/>
    </source>
</evidence>
<dbReference type="InterPro" id="IPR020904">
    <property type="entry name" value="Sc_DH/Rdtase_CS"/>
</dbReference>
<evidence type="ECO:0000256" key="2">
    <source>
        <dbReference type="ARBA" id="ARBA00022857"/>
    </source>
</evidence>
<dbReference type="FunFam" id="3.40.50.720:FF:000084">
    <property type="entry name" value="Short-chain dehydrogenase reductase"/>
    <property type="match status" value="1"/>
</dbReference>
<dbReference type="SUPFAM" id="SSF51735">
    <property type="entry name" value="NAD(P)-binding Rossmann-fold domains"/>
    <property type="match status" value="1"/>
</dbReference>
<name>K2RZW5_MACPH</name>